<dbReference type="PRINTS" id="PR00112">
    <property type="entry name" value="ACYLPHPHTASE"/>
</dbReference>
<dbReference type="EC" id="3.6.1.7" evidence="4"/>
<dbReference type="PANTHER" id="PTHR10029">
    <property type="entry name" value="ACYLPHOSPHATASE"/>
    <property type="match status" value="1"/>
</dbReference>
<dbReference type="HOGENOM" id="CLU_959644_0_0_1"/>
<dbReference type="FunFam" id="3.30.70.100:FF:000011">
    <property type="entry name" value="Acylphosphatase"/>
    <property type="match status" value="1"/>
</dbReference>
<organism evidence="8 9">
    <name type="scientific">Pongo abelii</name>
    <name type="common">Sumatran orangutan</name>
    <name type="synonym">Pongo pygmaeus abelii</name>
    <dbReference type="NCBI Taxonomy" id="9601"/>
    <lineage>
        <taxon>Eukaryota</taxon>
        <taxon>Metazoa</taxon>
        <taxon>Chordata</taxon>
        <taxon>Craniata</taxon>
        <taxon>Vertebrata</taxon>
        <taxon>Euteleostomi</taxon>
        <taxon>Mammalia</taxon>
        <taxon>Eutheria</taxon>
        <taxon>Euarchontoglires</taxon>
        <taxon>Primates</taxon>
        <taxon>Haplorrhini</taxon>
        <taxon>Catarrhini</taxon>
        <taxon>Hominidae</taxon>
        <taxon>Pongo</taxon>
    </lineage>
</organism>
<dbReference type="InterPro" id="IPR017968">
    <property type="entry name" value="Acylphosphatase_CS"/>
</dbReference>
<evidence type="ECO:0000259" key="7">
    <source>
        <dbReference type="PROSITE" id="PS51160"/>
    </source>
</evidence>
<protein>
    <recommendedName>
        <fullName evidence="4">acylphosphatase</fullName>
        <ecNumber evidence="4">3.6.1.7</ecNumber>
    </recommendedName>
</protein>
<evidence type="ECO:0000313" key="8">
    <source>
        <dbReference type="Ensembl" id="ENSPPYP00000006821.2"/>
    </source>
</evidence>
<dbReference type="InterPro" id="IPR036046">
    <property type="entry name" value="Acylphosphatase-like_dom_sf"/>
</dbReference>
<reference evidence="8" key="2">
    <citation type="submission" date="2025-08" db="UniProtKB">
        <authorList>
            <consortium name="Ensembl"/>
        </authorList>
    </citation>
    <scope>IDENTIFICATION</scope>
</reference>
<proteinExistence type="inferred from homology"/>
<dbReference type="SUPFAM" id="SSF54975">
    <property type="entry name" value="Acylphosphatase/BLUF domain-like"/>
    <property type="match status" value="1"/>
</dbReference>
<evidence type="ECO:0000313" key="9">
    <source>
        <dbReference type="Proteomes" id="UP000001595"/>
    </source>
</evidence>
<comment type="similarity">
    <text evidence="1 5">Belongs to the acylphosphatase family.</text>
</comment>
<dbReference type="GeneTree" id="ENSGT00390000011103"/>
<feature type="region of interest" description="Disordered" evidence="6">
    <location>
        <begin position="70"/>
        <end position="91"/>
    </location>
</feature>
<evidence type="ECO:0000256" key="1">
    <source>
        <dbReference type="ARBA" id="ARBA00005614"/>
    </source>
</evidence>
<feature type="region of interest" description="Disordered" evidence="6">
    <location>
        <begin position="1"/>
        <end position="37"/>
    </location>
</feature>
<dbReference type="PROSITE" id="PS00150">
    <property type="entry name" value="ACYLPHOSPHATASE_1"/>
    <property type="match status" value="1"/>
</dbReference>
<dbReference type="InterPro" id="IPR020456">
    <property type="entry name" value="Acylphosphatase"/>
</dbReference>
<keyword evidence="9" id="KW-1185">Reference proteome</keyword>
<accession>H2NLT8</accession>
<comment type="catalytic activity">
    <reaction evidence="3 4">
        <text>an acyl phosphate + H2O = a carboxylate + phosphate + H(+)</text>
        <dbReference type="Rhea" id="RHEA:14965"/>
        <dbReference type="ChEBI" id="CHEBI:15377"/>
        <dbReference type="ChEBI" id="CHEBI:15378"/>
        <dbReference type="ChEBI" id="CHEBI:29067"/>
        <dbReference type="ChEBI" id="CHEBI:43474"/>
        <dbReference type="ChEBI" id="CHEBI:59918"/>
        <dbReference type="EC" id="3.6.1.7"/>
    </reaction>
</comment>
<keyword evidence="2 4" id="KW-0378">Hydrolase</keyword>
<dbReference type="InterPro" id="IPR001792">
    <property type="entry name" value="Acylphosphatase-like_dom"/>
</dbReference>
<dbReference type="PROSITE" id="PS51160">
    <property type="entry name" value="ACYLPHOSPHATASE_3"/>
    <property type="match status" value="1"/>
</dbReference>
<evidence type="ECO:0000256" key="3">
    <source>
        <dbReference type="ARBA" id="ARBA00047645"/>
    </source>
</evidence>
<feature type="domain" description="Acylphosphatase-like" evidence="7">
    <location>
        <begin position="200"/>
        <end position="290"/>
    </location>
</feature>
<sequence>MSPRPSAYLRPSGTAPAQGKTPGPSFPDLTSPSTDSRAGALSWLRLFPVPGDRVTGAPSSAPRRELLRETRAGAVHQRPGATGGGGAVSPRSLDPVSVRPTLQLGPALPLGSRGGAGEAFLGLLQRRTCTFLRTTLPDLGVCPSLAKGGGPGCASACFRRRMPASARLAGAGLLLAFLRALGCAGRAPGLSMAEGNTLISVDYEIFGKVQGVFFRKHTQAEGKKLGLVGWVQNTDRGTVQGQLQGPISKVRHMQEWLETRGSPKSHIDKANFNNEKVILKLDYSDFQIVK</sequence>
<reference evidence="8 9" key="1">
    <citation type="submission" date="2008-02" db="EMBL/GenBank/DDBJ databases">
        <title>A 6x draft sequence assembly of the Pongo pygmaeus abelii genome.</title>
        <authorList>
            <person name="Wilson R.K."/>
            <person name="Mardis E."/>
        </authorList>
    </citation>
    <scope>NUCLEOTIDE SEQUENCE [LARGE SCALE GENOMIC DNA]</scope>
</reference>
<dbReference type="GO" id="GO:0003998">
    <property type="term" value="F:acylphosphatase activity"/>
    <property type="evidence" value="ECO:0007669"/>
    <property type="project" value="UniProtKB-EC"/>
</dbReference>
<feature type="active site" evidence="4">
    <location>
        <position position="215"/>
    </location>
</feature>
<evidence type="ECO:0000256" key="5">
    <source>
        <dbReference type="RuleBase" id="RU004168"/>
    </source>
</evidence>
<reference evidence="8" key="3">
    <citation type="submission" date="2025-09" db="UniProtKB">
        <authorList>
            <consortium name="Ensembl"/>
        </authorList>
    </citation>
    <scope>IDENTIFICATION</scope>
</reference>
<dbReference type="Pfam" id="PF00708">
    <property type="entry name" value="Acylphosphatase"/>
    <property type="match status" value="1"/>
</dbReference>
<dbReference type="Ensembl" id="ENSPPYT00000007090.3">
    <property type="protein sequence ID" value="ENSPPYP00000006821.2"/>
    <property type="gene ID" value="ENSPPYG00000033140.1"/>
</dbReference>
<dbReference type="Proteomes" id="UP000001595">
    <property type="component" value="Chromosome 14"/>
</dbReference>
<evidence type="ECO:0000256" key="6">
    <source>
        <dbReference type="SAM" id="MobiDB-lite"/>
    </source>
</evidence>
<gene>
    <name evidence="8" type="primary">ACYP1</name>
</gene>
<dbReference type="AlphaFoldDB" id="H2NLT8"/>
<dbReference type="PANTHER" id="PTHR10029:SF21">
    <property type="entry name" value="ACYLPHOSPHATASE-1"/>
    <property type="match status" value="1"/>
</dbReference>
<dbReference type="Gene3D" id="3.30.70.100">
    <property type="match status" value="1"/>
</dbReference>
<name>H2NLT8_PONAB</name>
<evidence type="ECO:0000256" key="4">
    <source>
        <dbReference type="PROSITE-ProRule" id="PRU00520"/>
    </source>
</evidence>
<dbReference type="PROSITE" id="PS00151">
    <property type="entry name" value="ACYLPHOSPHATASE_2"/>
    <property type="match status" value="1"/>
</dbReference>
<evidence type="ECO:0000256" key="2">
    <source>
        <dbReference type="ARBA" id="ARBA00022801"/>
    </source>
</evidence>
<feature type="active site" evidence="4">
    <location>
        <position position="233"/>
    </location>
</feature>